<feature type="non-terminal residue" evidence="1">
    <location>
        <position position="81"/>
    </location>
</feature>
<gene>
    <name evidence="1" type="ORF">AALO_G00255200</name>
</gene>
<sequence length="81" mass="9446">MPATTAVFGIAHHLTSVQVIWWSECRTGSRISDQTVHFQCAGDWCWWCYVHSARVCMCEYFLLSFIVCIKERWSACLHECL</sequence>
<dbReference type="Proteomes" id="UP000823561">
    <property type="component" value="Chromosome 20"/>
</dbReference>
<dbReference type="EMBL" id="JADWDJ010000020">
    <property type="protein sequence ID" value="KAG5264525.1"/>
    <property type="molecule type" value="Genomic_DNA"/>
</dbReference>
<accession>A0AAV6FP75</accession>
<protein>
    <recommendedName>
        <fullName evidence="3">Secreted protein</fullName>
    </recommendedName>
</protein>
<evidence type="ECO:0008006" key="3">
    <source>
        <dbReference type="Google" id="ProtNLM"/>
    </source>
</evidence>
<proteinExistence type="predicted"/>
<reference evidence="1" key="1">
    <citation type="submission" date="2020-10" db="EMBL/GenBank/DDBJ databases">
        <title>Chromosome-scale genome assembly of the Allis shad, Alosa alosa.</title>
        <authorList>
            <person name="Margot Z."/>
            <person name="Christophe K."/>
            <person name="Cabau C."/>
            <person name="Louis A."/>
            <person name="Berthelot C."/>
            <person name="Parey E."/>
            <person name="Roest Crollius H."/>
            <person name="Montfort J."/>
            <person name="Robinson-Rechavi M."/>
            <person name="Bucao C."/>
            <person name="Bouchez O."/>
            <person name="Gislard M."/>
            <person name="Lluch J."/>
            <person name="Milhes M."/>
            <person name="Lampietro C."/>
            <person name="Lopez Roques C."/>
            <person name="Donnadieu C."/>
            <person name="Braasch I."/>
            <person name="Desvignes T."/>
            <person name="Postlethwait J."/>
            <person name="Bobe J."/>
            <person name="Guiguen Y."/>
        </authorList>
    </citation>
    <scope>NUCLEOTIDE SEQUENCE</scope>
    <source>
        <strain evidence="1">M-15738</strain>
        <tissue evidence="1">Blood</tissue>
    </source>
</reference>
<evidence type="ECO:0000313" key="2">
    <source>
        <dbReference type="Proteomes" id="UP000823561"/>
    </source>
</evidence>
<name>A0AAV6FP75_9TELE</name>
<keyword evidence="2" id="KW-1185">Reference proteome</keyword>
<evidence type="ECO:0000313" key="1">
    <source>
        <dbReference type="EMBL" id="KAG5264525.1"/>
    </source>
</evidence>
<organism evidence="1 2">
    <name type="scientific">Alosa alosa</name>
    <name type="common">allis shad</name>
    <dbReference type="NCBI Taxonomy" id="278164"/>
    <lineage>
        <taxon>Eukaryota</taxon>
        <taxon>Metazoa</taxon>
        <taxon>Chordata</taxon>
        <taxon>Craniata</taxon>
        <taxon>Vertebrata</taxon>
        <taxon>Euteleostomi</taxon>
        <taxon>Actinopterygii</taxon>
        <taxon>Neopterygii</taxon>
        <taxon>Teleostei</taxon>
        <taxon>Clupei</taxon>
        <taxon>Clupeiformes</taxon>
        <taxon>Clupeoidei</taxon>
        <taxon>Clupeidae</taxon>
        <taxon>Alosa</taxon>
    </lineage>
</organism>
<comment type="caution">
    <text evidence="1">The sequence shown here is derived from an EMBL/GenBank/DDBJ whole genome shotgun (WGS) entry which is preliminary data.</text>
</comment>
<dbReference type="AlphaFoldDB" id="A0AAV6FP75"/>